<keyword evidence="6 15" id="KW-0375">Hydrogen ion transport</keyword>
<protein>
    <recommendedName>
        <fullName evidence="15">ATP synthase subunit b</fullName>
    </recommendedName>
    <alternativeName>
        <fullName evidence="15">ATP synthase F(0) sector subunit b</fullName>
    </alternativeName>
    <alternativeName>
        <fullName evidence="15">ATPase subunit I</fullName>
    </alternativeName>
    <alternativeName>
        <fullName evidence="15">F-type ATPase subunit b</fullName>
        <shortName evidence="15">F-ATPase subunit b</shortName>
    </alternativeName>
</protein>
<evidence type="ECO:0000256" key="3">
    <source>
        <dbReference type="ARBA" id="ARBA00022475"/>
    </source>
</evidence>
<evidence type="ECO:0000256" key="9">
    <source>
        <dbReference type="ARBA" id="ARBA00023136"/>
    </source>
</evidence>
<keyword evidence="4 15" id="KW-0138">CF(0)</keyword>
<evidence type="ECO:0000256" key="12">
    <source>
        <dbReference type="ARBA" id="ARBA00025614"/>
    </source>
</evidence>
<dbReference type="CDD" id="cd06503">
    <property type="entry name" value="ATP-synt_Fo_b"/>
    <property type="match status" value="1"/>
</dbReference>
<keyword evidence="3 15" id="KW-1003">Cell membrane</keyword>
<keyword evidence="9 15" id="KW-0472">Membrane</keyword>
<dbReference type="InterPro" id="IPR050059">
    <property type="entry name" value="ATP_synthase_B_chain"/>
</dbReference>
<keyword evidence="2 15" id="KW-0813">Transport</keyword>
<dbReference type="HAMAP" id="MF_01398">
    <property type="entry name" value="ATP_synth_b_bprime"/>
    <property type="match status" value="1"/>
</dbReference>
<name>A0A5C1YMX0_9PROT</name>
<evidence type="ECO:0000256" key="2">
    <source>
        <dbReference type="ARBA" id="ARBA00022448"/>
    </source>
</evidence>
<dbReference type="PANTHER" id="PTHR33445">
    <property type="entry name" value="ATP SYNTHASE SUBUNIT B', CHLOROPLASTIC"/>
    <property type="match status" value="1"/>
</dbReference>
<reference evidence="18 19" key="1">
    <citation type="submission" date="2019-09" db="EMBL/GenBank/DDBJ databases">
        <title>Genome sequencing of strain KACC 21233.</title>
        <authorList>
            <person name="Heo J."/>
            <person name="Kim S.-J."/>
            <person name="Kim J.-S."/>
            <person name="Hong S.-B."/>
            <person name="Kwon S.-W."/>
        </authorList>
    </citation>
    <scope>NUCLEOTIDE SEQUENCE [LARGE SCALE GENOMIC DNA]</scope>
    <source>
        <strain evidence="18 19">KACC 21233</strain>
    </source>
</reference>
<dbReference type="GO" id="GO:0045259">
    <property type="term" value="C:proton-transporting ATP synthase complex"/>
    <property type="evidence" value="ECO:0007669"/>
    <property type="project" value="UniProtKB-KW"/>
</dbReference>
<comment type="function">
    <text evidence="12">Component of the F(0) channel, it forms part of the peripheral stalk, linking F(1) to F(0). The b'-subunit is a diverged and duplicated form of b found in plants and photosynthetic bacteria.</text>
</comment>
<comment type="subunit">
    <text evidence="13">F-type ATPases have 2 components, F(1) - the catalytic core - and F(0) - the membrane proton channel. F(1) has five subunits: alpha(3), beta(3), gamma(1), delta(1), epsilon(1). F(0) has four main subunits: a(1), b(2) and c(10-14). The alpha and beta chains form an alternating ring which encloses part of the gamma chain. F(1) is attached to F(0) by a central stalk formed by the gamma and epsilon chains, while a peripheral stalk is formed by the delta and b chains.</text>
</comment>
<evidence type="ECO:0000256" key="1">
    <source>
        <dbReference type="ARBA" id="ARBA00005513"/>
    </source>
</evidence>
<evidence type="ECO:0000256" key="17">
    <source>
        <dbReference type="SAM" id="Coils"/>
    </source>
</evidence>
<evidence type="ECO:0000313" key="19">
    <source>
        <dbReference type="Proteomes" id="UP000324536"/>
    </source>
</evidence>
<accession>A0A5C1YMX0</accession>
<proteinExistence type="inferred from homology"/>
<dbReference type="PANTHER" id="PTHR33445:SF1">
    <property type="entry name" value="ATP SYNTHASE SUBUNIT B"/>
    <property type="match status" value="1"/>
</dbReference>
<evidence type="ECO:0000256" key="8">
    <source>
        <dbReference type="ARBA" id="ARBA00023065"/>
    </source>
</evidence>
<evidence type="ECO:0000256" key="4">
    <source>
        <dbReference type="ARBA" id="ARBA00022547"/>
    </source>
</evidence>
<dbReference type="NCBIfam" id="TIGR01144">
    <property type="entry name" value="ATP_synt_b"/>
    <property type="match status" value="1"/>
</dbReference>
<evidence type="ECO:0000256" key="5">
    <source>
        <dbReference type="ARBA" id="ARBA00022692"/>
    </source>
</evidence>
<evidence type="ECO:0000256" key="6">
    <source>
        <dbReference type="ARBA" id="ARBA00022781"/>
    </source>
</evidence>
<dbReference type="GO" id="GO:0012505">
    <property type="term" value="C:endomembrane system"/>
    <property type="evidence" value="ECO:0007669"/>
    <property type="project" value="UniProtKB-SubCell"/>
</dbReference>
<dbReference type="KEGG" id="acek:FLP30_05720"/>
<evidence type="ECO:0000256" key="16">
    <source>
        <dbReference type="RuleBase" id="RU003848"/>
    </source>
</evidence>
<sequence>MSGIFHEAGFWVAVSFVLFFVLVGKKLWTPIAAVLDSRAELIRRELDEAARLRREAEQMLEDATREREQALAEARSMVEQSRKQAEDMAAKARAEAEAAVQRHEQMARDRISAVERAALKEVRQLAIDAAVDAAHAIIPQTLDDKAASALVDQALAGLPAAMARQAA</sequence>
<evidence type="ECO:0000256" key="15">
    <source>
        <dbReference type="HAMAP-Rule" id="MF_01398"/>
    </source>
</evidence>
<evidence type="ECO:0000313" key="18">
    <source>
        <dbReference type="EMBL" id="QEO17291.1"/>
    </source>
</evidence>
<dbReference type="GO" id="GO:0046961">
    <property type="term" value="F:proton-transporting ATPase activity, rotational mechanism"/>
    <property type="evidence" value="ECO:0007669"/>
    <property type="project" value="TreeGrafter"/>
</dbReference>
<dbReference type="EMBL" id="CP043506">
    <property type="protein sequence ID" value="QEO17291.1"/>
    <property type="molecule type" value="Genomic_DNA"/>
</dbReference>
<keyword evidence="10 15" id="KW-0066">ATP synthesis</keyword>
<dbReference type="Pfam" id="PF00430">
    <property type="entry name" value="ATP-synt_B"/>
    <property type="match status" value="1"/>
</dbReference>
<feature type="coiled-coil region" evidence="17">
    <location>
        <begin position="39"/>
        <end position="109"/>
    </location>
</feature>
<dbReference type="GO" id="GO:0046933">
    <property type="term" value="F:proton-transporting ATP synthase activity, rotational mechanism"/>
    <property type="evidence" value="ECO:0007669"/>
    <property type="project" value="UniProtKB-UniRule"/>
</dbReference>
<keyword evidence="17" id="KW-0175">Coiled coil</keyword>
<dbReference type="AlphaFoldDB" id="A0A5C1YMX0"/>
<comment type="function">
    <text evidence="11 15">F(1)F(0) ATP synthase produces ATP from ADP in the presence of a proton or sodium gradient. F-type ATPases consist of two structural domains, F(1) containing the extramembraneous catalytic core and F(0) containing the membrane proton channel, linked together by a central stalk and a peripheral stalk. During catalysis, ATP synthesis in the catalytic domain of F(1) is coupled via a rotary mechanism of the central stalk subunits to proton translocation.</text>
</comment>
<comment type="similarity">
    <text evidence="1 15 16">Belongs to the ATPase B chain family.</text>
</comment>
<dbReference type="InterPro" id="IPR002146">
    <property type="entry name" value="ATP_synth_b/b'su_bac/chlpt"/>
</dbReference>
<evidence type="ECO:0000256" key="11">
    <source>
        <dbReference type="ARBA" id="ARBA00025198"/>
    </source>
</evidence>
<evidence type="ECO:0000256" key="7">
    <source>
        <dbReference type="ARBA" id="ARBA00022989"/>
    </source>
</evidence>
<dbReference type="GO" id="GO:0005886">
    <property type="term" value="C:plasma membrane"/>
    <property type="evidence" value="ECO:0007669"/>
    <property type="project" value="UniProtKB-SubCell"/>
</dbReference>
<evidence type="ECO:0000256" key="14">
    <source>
        <dbReference type="ARBA" id="ARBA00037847"/>
    </source>
</evidence>
<gene>
    <name evidence="15 18" type="primary">atpF</name>
    <name evidence="18" type="ORF">FLP30_05720</name>
</gene>
<dbReference type="Proteomes" id="UP000324536">
    <property type="component" value="Chromosome"/>
</dbReference>
<evidence type="ECO:0000256" key="10">
    <source>
        <dbReference type="ARBA" id="ARBA00023310"/>
    </source>
</evidence>
<keyword evidence="7 15" id="KW-1133">Transmembrane helix</keyword>
<evidence type="ECO:0000256" key="13">
    <source>
        <dbReference type="ARBA" id="ARBA00026054"/>
    </source>
</evidence>
<comment type="subcellular location">
    <subcellularLocation>
        <location evidence="15">Cell membrane</location>
        <topology evidence="15">Single-pass membrane protein</topology>
    </subcellularLocation>
    <subcellularLocation>
        <location evidence="14">Endomembrane system</location>
        <topology evidence="14">Single-pass membrane protein</topology>
    </subcellularLocation>
</comment>
<organism evidence="18 19">
    <name type="scientific">Acetobacter vaccinii</name>
    <dbReference type="NCBI Taxonomy" id="2592655"/>
    <lineage>
        <taxon>Bacteria</taxon>
        <taxon>Pseudomonadati</taxon>
        <taxon>Pseudomonadota</taxon>
        <taxon>Alphaproteobacteria</taxon>
        <taxon>Acetobacterales</taxon>
        <taxon>Acetobacteraceae</taxon>
        <taxon>Acetobacter</taxon>
    </lineage>
</organism>
<feature type="transmembrane region" description="Helical" evidence="15">
    <location>
        <begin position="12"/>
        <end position="35"/>
    </location>
</feature>
<keyword evidence="19" id="KW-1185">Reference proteome</keyword>
<comment type="subunit">
    <text evidence="15">F-type ATPases have 2 components, F(1) - the catalytic core - and F(0) - the membrane proton channel. F(1) has five subunits: alpha(3), beta(3), gamma(1), delta(1), epsilon(1). F(0) has three main subunits: a(1), b(2) and c(10-14). The alpha and beta chains form an alternating ring which encloses part of the gamma chain. F(1) is attached to F(0) by a central stalk formed by the gamma and epsilon chains, while a peripheral stalk is formed by the delta and b chains.</text>
</comment>
<keyword evidence="5 15" id="KW-0812">Transmembrane</keyword>
<dbReference type="InterPro" id="IPR005864">
    <property type="entry name" value="ATP_synth_F0_bsu_bac"/>
</dbReference>
<keyword evidence="8 15" id="KW-0406">Ion transport</keyword>